<evidence type="ECO:0000256" key="11">
    <source>
        <dbReference type="ARBA" id="ARBA00059206"/>
    </source>
</evidence>
<comment type="similarity">
    <text evidence="3">Belongs to the unkempt family.</text>
</comment>
<comment type="subcellular location">
    <subcellularLocation>
        <location evidence="1">Chromosome</location>
    </subcellularLocation>
    <subcellularLocation>
        <location evidence="2">Cytoplasm</location>
    </subcellularLocation>
</comment>
<dbReference type="FunFam" id="1.10.20.10:FF:000001">
    <property type="entry name" value="Histone H3"/>
    <property type="match status" value="1"/>
</dbReference>
<organism evidence="16 17">
    <name type="scientific">Blomia tropicalis</name>
    <name type="common">Mite</name>
    <dbReference type="NCBI Taxonomy" id="40697"/>
    <lineage>
        <taxon>Eukaryota</taxon>
        <taxon>Metazoa</taxon>
        <taxon>Ecdysozoa</taxon>
        <taxon>Arthropoda</taxon>
        <taxon>Chelicerata</taxon>
        <taxon>Arachnida</taxon>
        <taxon>Acari</taxon>
        <taxon>Acariformes</taxon>
        <taxon>Sarcoptiformes</taxon>
        <taxon>Astigmata</taxon>
        <taxon>Glycyphagoidea</taxon>
        <taxon>Echimyopodidae</taxon>
        <taxon>Blomia</taxon>
    </lineage>
</organism>
<dbReference type="InterPro" id="IPR000571">
    <property type="entry name" value="Znf_CCCH"/>
</dbReference>
<dbReference type="GO" id="GO:0008270">
    <property type="term" value="F:zinc ion binding"/>
    <property type="evidence" value="ECO:0007669"/>
    <property type="project" value="UniProtKB-KW"/>
</dbReference>
<evidence type="ECO:0000256" key="8">
    <source>
        <dbReference type="ARBA" id="ARBA00022737"/>
    </source>
</evidence>
<keyword evidence="17" id="KW-1185">Reference proteome</keyword>
<dbReference type="SUPFAM" id="SSF90229">
    <property type="entry name" value="CCCH zinc finger"/>
    <property type="match status" value="1"/>
</dbReference>
<dbReference type="EMBL" id="JAPWDV010000002">
    <property type="protein sequence ID" value="KAJ6219685.1"/>
    <property type="molecule type" value="Genomic_DNA"/>
</dbReference>
<keyword evidence="6" id="KW-0963">Cytoplasm</keyword>
<dbReference type="SMART" id="SM00356">
    <property type="entry name" value="ZnF_C3H1"/>
    <property type="match status" value="5"/>
</dbReference>
<dbReference type="InterPro" id="IPR057296">
    <property type="entry name" value="UNK_Znf_5"/>
</dbReference>
<dbReference type="Pfam" id="PF23035">
    <property type="entry name" value="zf-CCCH_UNK-like_4th"/>
    <property type="match status" value="1"/>
</dbReference>
<sequence>MPTTTGTAVIVNVHSPVSVSSIGNCVNGSSTMTMAASGKSIHSSSNGHVIINGHAGGRKSSISPSSSNTKSSLPSTNAGSSTTQTNPSTTQTSSIISTTTNTPTTTSNNNTKTAVQQLMATNSTPEKSLHYHYLKDFRCEQCPLFLQHKCTQHKPFTCFHWHFANQRRRRPLRKRDGTFNYSPDIYCNKFDETSGICPDGDECIHLHRTAGDTERRYHLRYYKTGMCVYETNNNGYCVKNGPHCAFAHGQHDLRLPVFDVREQAQISDGEADGMINGHAMYDKDRNAVNEDPRWQDIAFVLANYKTELCKRPPRLCRQGYACPQYHNNKDRRRSPKKFKYRSTPCPNVKQGDEWGDPTNCDNEDNCSYCHTRTEQQFHPEIYKSTKCNDIQQSNFCPRGPFCAFAHSESTDEINSAREFSTDPNTEILPSLNNKSHNANNGVNNGHGIINTSPVDIARANSISGFSRSSVMQNTIPSSLPDNFDFNKFDLSAPQPPLPMNHNEVTTCNKNNNNNNSGGCNNLGPIARPRSFSTSNTKAVQPLSLSALLEKNNLLKNNSSAVNNSLGSTIFSATSSSSSLFSGLQEPPSSFSSSIMPSFYGMGNETAIDTMLNRMDDLNLENLEAKLSSLSNSNCNASSVDNHHGSIGALRRGSLLNDCSQPINIPNNRIGPTLNDARSTSATGFNLSPPGMGPIGNSSPLGSSFSLASNFVGRQLQSVPQQPSVSGNAFFDSFGQQQSAQQLNGPQPQTQNAQFANPMAMEVHRLREENTLQKNTLMSYEEKLSQVIQVYRHEIGEANKNKKLAEKARDEAIDRLNSTQKELEMSRLSENPFQKQCLKSMSRNQLLQFKQIIEEKPHRYRPGTVALREIRRYQKSTELLIRKLPFQRLVREIAQDFKTDLRFQSAAIGALQEASEAYLVGLFEDTNLCAIHAKRVTIMPKDIQLARRIRGERA</sequence>
<evidence type="ECO:0000313" key="16">
    <source>
        <dbReference type="EMBL" id="KAJ6219685.1"/>
    </source>
</evidence>
<keyword evidence="7 12" id="KW-0479">Metal-binding</keyword>
<dbReference type="Pfam" id="PF23261">
    <property type="entry name" value="zf-CCCH_11"/>
    <property type="match status" value="1"/>
</dbReference>
<feature type="compositionally biased region" description="Low complexity" evidence="14">
    <location>
        <begin position="59"/>
        <end position="110"/>
    </location>
</feature>
<evidence type="ECO:0000256" key="4">
    <source>
        <dbReference type="ARBA" id="ARBA00010343"/>
    </source>
</evidence>
<evidence type="ECO:0000256" key="7">
    <source>
        <dbReference type="ARBA" id="ARBA00022723"/>
    </source>
</evidence>
<dbReference type="InterPro" id="IPR009072">
    <property type="entry name" value="Histone-fold"/>
</dbReference>
<dbReference type="PROSITE" id="PS00959">
    <property type="entry name" value="HISTONE_H3_2"/>
    <property type="match status" value="1"/>
</dbReference>
<dbReference type="GO" id="GO:0000786">
    <property type="term" value="C:nucleosome"/>
    <property type="evidence" value="ECO:0007669"/>
    <property type="project" value="InterPro"/>
</dbReference>
<evidence type="ECO:0000256" key="3">
    <source>
        <dbReference type="ARBA" id="ARBA00008808"/>
    </source>
</evidence>
<evidence type="ECO:0000256" key="13">
    <source>
        <dbReference type="SAM" id="Coils"/>
    </source>
</evidence>
<proteinExistence type="inferred from homology"/>
<dbReference type="Pfam" id="PF18384">
    <property type="entry name" value="zf_CCCH_5"/>
    <property type="match status" value="1"/>
</dbReference>
<protein>
    <recommendedName>
        <fullName evidence="15">C3H1-type domain-containing protein</fullName>
    </recommendedName>
</protein>
<evidence type="ECO:0000256" key="6">
    <source>
        <dbReference type="ARBA" id="ARBA00022490"/>
    </source>
</evidence>
<dbReference type="CDD" id="cd22911">
    <property type="entry name" value="HFD_H3"/>
    <property type="match status" value="1"/>
</dbReference>
<accession>A0A9Q0RMP0</accession>
<dbReference type="SMART" id="SM00428">
    <property type="entry name" value="H3"/>
    <property type="match status" value="1"/>
</dbReference>
<dbReference type="InterPro" id="IPR045234">
    <property type="entry name" value="Unkempt-like"/>
</dbReference>
<dbReference type="InterPro" id="IPR040594">
    <property type="entry name" value="UNK_Znf_1"/>
</dbReference>
<dbReference type="GO" id="GO:0003677">
    <property type="term" value="F:DNA binding"/>
    <property type="evidence" value="ECO:0007669"/>
    <property type="project" value="InterPro"/>
</dbReference>
<dbReference type="Pfam" id="PF00125">
    <property type="entry name" value="Histone"/>
    <property type="match status" value="1"/>
</dbReference>
<evidence type="ECO:0000256" key="12">
    <source>
        <dbReference type="PROSITE-ProRule" id="PRU00723"/>
    </source>
</evidence>
<feature type="zinc finger region" description="C3H1-type" evidence="12">
    <location>
        <begin position="381"/>
        <end position="409"/>
    </location>
</feature>
<evidence type="ECO:0000256" key="14">
    <source>
        <dbReference type="SAM" id="MobiDB-lite"/>
    </source>
</evidence>
<feature type="compositionally biased region" description="Polar residues" evidence="14">
    <location>
        <begin position="38"/>
        <end position="47"/>
    </location>
</feature>
<dbReference type="GO" id="GO:0030527">
    <property type="term" value="F:structural constituent of chromatin"/>
    <property type="evidence" value="ECO:0007669"/>
    <property type="project" value="InterPro"/>
</dbReference>
<dbReference type="Proteomes" id="UP001142055">
    <property type="component" value="Chromosome 2"/>
</dbReference>
<evidence type="ECO:0000256" key="10">
    <source>
        <dbReference type="ARBA" id="ARBA00022833"/>
    </source>
</evidence>
<keyword evidence="9 12" id="KW-0863">Zinc-finger</keyword>
<dbReference type="InterPro" id="IPR000164">
    <property type="entry name" value="Histone_H3/CENP-A"/>
</dbReference>
<comment type="caution">
    <text evidence="16">The sequence shown here is derived from an EMBL/GenBank/DDBJ whole genome shotgun (WGS) entry which is preliminary data.</text>
</comment>
<evidence type="ECO:0000256" key="1">
    <source>
        <dbReference type="ARBA" id="ARBA00004286"/>
    </source>
</evidence>
<feature type="coiled-coil region" evidence="13">
    <location>
        <begin position="762"/>
        <end position="821"/>
    </location>
</feature>
<dbReference type="GO" id="GO:0046982">
    <property type="term" value="F:protein heterodimerization activity"/>
    <property type="evidence" value="ECO:0007669"/>
    <property type="project" value="InterPro"/>
</dbReference>
<dbReference type="Gene3D" id="1.10.20.10">
    <property type="entry name" value="Histone, subunit A"/>
    <property type="match status" value="1"/>
</dbReference>
<dbReference type="AlphaFoldDB" id="A0A9Q0RMP0"/>
<reference evidence="16" key="1">
    <citation type="submission" date="2022-12" db="EMBL/GenBank/DDBJ databases">
        <title>Genome assemblies of Blomia tropicalis.</title>
        <authorList>
            <person name="Cui Y."/>
        </authorList>
    </citation>
    <scope>NUCLEOTIDE SEQUENCE</scope>
    <source>
        <tissue evidence="16">Adult mites</tissue>
    </source>
</reference>
<gene>
    <name evidence="16" type="ORF">RDWZM_005497</name>
</gene>
<dbReference type="InterPro" id="IPR007125">
    <property type="entry name" value="H2A/H2B/H3"/>
</dbReference>
<keyword evidence="10 12" id="KW-0862">Zinc</keyword>
<feature type="domain" description="C3H1-type" evidence="15">
    <location>
        <begin position="221"/>
        <end position="251"/>
    </location>
</feature>
<keyword evidence="8" id="KW-0677">Repeat</keyword>
<dbReference type="SUPFAM" id="SSF47113">
    <property type="entry name" value="Histone-fold"/>
    <property type="match status" value="1"/>
</dbReference>
<dbReference type="Pfam" id="PF25427">
    <property type="entry name" value="zf-CCCH_UNK"/>
    <property type="match status" value="1"/>
</dbReference>
<comment type="similarity">
    <text evidence="4">Belongs to the histone H3 family.</text>
</comment>
<feature type="region of interest" description="Disordered" evidence="14">
    <location>
        <begin position="38"/>
        <end position="110"/>
    </location>
</feature>
<dbReference type="GO" id="GO:0005654">
    <property type="term" value="C:nucleoplasm"/>
    <property type="evidence" value="ECO:0007669"/>
    <property type="project" value="UniProtKB-ARBA"/>
</dbReference>
<evidence type="ECO:0000256" key="5">
    <source>
        <dbReference type="ARBA" id="ARBA00022454"/>
    </source>
</evidence>
<evidence type="ECO:0000256" key="2">
    <source>
        <dbReference type="ARBA" id="ARBA00004496"/>
    </source>
</evidence>
<keyword evidence="5" id="KW-0158">Chromosome</keyword>
<evidence type="ECO:0000313" key="17">
    <source>
        <dbReference type="Proteomes" id="UP001142055"/>
    </source>
</evidence>
<dbReference type="InterPro" id="IPR036855">
    <property type="entry name" value="Znf_CCCH_sf"/>
</dbReference>
<evidence type="ECO:0000259" key="15">
    <source>
        <dbReference type="PROSITE" id="PS50103"/>
    </source>
</evidence>
<name>A0A9Q0RMP0_BLOTA</name>
<dbReference type="Gene3D" id="4.10.1000.10">
    <property type="entry name" value="Zinc finger, CCCH-type"/>
    <property type="match status" value="1"/>
</dbReference>
<evidence type="ECO:0000256" key="9">
    <source>
        <dbReference type="ARBA" id="ARBA00022771"/>
    </source>
</evidence>
<feature type="zinc finger region" description="C3H1-type" evidence="12">
    <location>
        <begin position="221"/>
        <end position="251"/>
    </location>
</feature>
<dbReference type="PANTHER" id="PTHR14493">
    <property type="entry name" value="UNKEMPT FAMILY MEMBER"/>
    <property type="match status" value="1"/>
</dbReference>
<dbReference type="PROSITE" id="PS50103">
    <property type="entry name" value="ZF_C3H1"/>
    <property type="match status" value="2"/>
</dbReference>
<feature type="domain" description="C3H1-type" evidence="15">
    <location>
        <begin position="381"/>
        <end position="409"/>
    </location>
</feature>
<dbReference type="GO" id="GO:0005737">
    <property type="term" value="C:cytoplasm"/>
    <property type="evidence" value="ECO:0007669"/>
    <property type="project" value="UniProtKB-SubCell"/>
</dbReference>
<dbReference type="InterPro" id="IPR057295">
    <property type="entry name" value="UNK_Znf_4"/>
</dbReference>
<dbReference type="PANTHER" id="PTHR14493:SF50">
    <property type="entry name" value="RING FINGER PROTEIN UNKEMPT"/>
    <property type="match status" value="1"/>
</dbReference>
<keyword evidence="13" id="KW-0175">Coiled coil</keyword>
<comment type="function">
    <text evidence="11">Putative variant histone H3 which may replace conventional H3 in a subset of nucleosomes. Nucleosomes wrap and compact DNA into chromatin, limiting DNA accessibility to the cellular machineries which require DNA as a template. Histones thereby play a central role in transcription regulation, DNA repair, DNA replication and chromosomal stability. DNA accessibility is regulated via a complex set of post-translational modifications of histones, also called histone code, and nucleosome remodeling.</text>
</comment>